<reference evidence="4" key="2">
    <citation type="journal article" date="2011" name="G3 (Bethesda)">
        <title>The awesome power of yeast evolutionary genetics: New genome sequences and strain resources for the Saccharomyces sensu stricto genus.</title>
        <authorList>
            <person name="Scannell D.R."/>
            <person name="Zill O.A."/>
            <person name="Rokas A."/>
            <person name="Payen C."/>
            <person name="Dunham M.J."/>
            <person name="Eisen M.B."/>
            <person name="Rine J."/>
            <person name="Johnston M."/>
            <person name="Hittinger C.T."/>
        </authorList>
    </citation>
    <scope>GENOME REANNOTATION</scope>
    <source>
        <strain evidence="4">ATCC MYA-4449 / AS 2.2408 / CBS 8840 / NBRC 1802 / NCYC 2889</strain>
    </source>
</reference>
<feature type="compositionally biased region" description="Basic and acidic residues" evidence="1">
    <location>
        <begin position="45"/>
        <end position="70"/>
    </location>
</feature>
<protein>
    <submittedName>
        <fullName evidence="3">OTU2-like protein</fullName>
    </submittedName>
</protein>
<dbReference type="EMBL" id="AACI03000474">
    <property type="protein sequence ID" value="EJT43937.1"/>
    <property type="molecule type" value="Genomic_DNA"/>
</dbReference>
<dbReference type="InterPro" id="IPR050704">
    <property type="entry name" value="Peptidase_C85-like"/>
</dbReference>
<evidence type="ECO:0000256" key="1">
    <source>
        <dbReference type="SAM" id="MobiDB-lite"/>
    </source>
</evidence>
<dbReference type="Pfam" id="PF02338">
    <property type="entry name" value="OTU"/>
    <property type="match status" value="1"/>
</dbReference>
<feature type="domain" description="OTU" evidence="2">
    <location>
        <begin position="171"/>
        <end position="311"/>
    </location>
</feature>
<name>J6ELD5_SACK1</name>
<dbReference type="InterPro" id="IPR003323">
    <property type="entry name" value="OTU_dom"/>
</dbReference>
<dbReference type="GO" id="GO:0004843">
    <property type="term" value="F:cysteine-type deubiquitinase activity"/>
    <property type="evidence" value="ECO:0007669"/>
    <property type="project" value="TreeGrafter"/>
</dbReference>
<feature type="compositionally biased region" description="Low complexity" evidence="1">
    <location>
        <begin position="105"/>
        <end position="118"/>
    </location>
</feature>
<dbReference type="PROSITE" id="PS50802">
    <property type="entry name" value="OTU"/>
    <property type="match status" value="1"/>
</dbReference>
<proteinExistence type="predicted"/>
<evidence type="ECO:0000259" key="2">
    <source>
        <dbReference type="PROSITE" id="PS50802"/>
    </source>
</evidence>
<feature type="region of interest" description="Disordered" evidence="1">
    <location>
        <begin position="29"/>
        <end position="133"/>
    </location>
</feature>
<dbReference type="InterPro" id="IPR038765">
    <property type="entry name" value="Papain-like_cys_pep_sf"/>
</dbReference>
<keyword evidence="4" id="KW-1185">Reference proteome</keyword>
<dbReference type="PANTHER" id="PTHR12419">
    <property type="entry name" value="OTU DOMAIN CONTAINING PROTEIN"/>
    <property type="match status" value="1"/>
</dbReference>
<dbReference type="SUPFAM" id="SSF54001">
    <property type="entry name" value="Cysteine proteinases"/>
    <property type="match status" value="1"/>
</dbReference>
<dbReference type="FunFam" id="3.90.70.80:FF:000022">
    <property type="entry name" value="OTU2p protein"/>
    <property type="match status" value="1"/>
</dbReference>
<evidence type="ECO:0000313" key="3">
    <source>
        <dbReference type="EMBL" id="EJT43937.1"/>
    </source>
</evidence>
<comment type="caution">
    <text evidence="3">The sequence shown here is derived from an EMBL/GenBank/DDBJ whole genome shotgun (WGS) entry which is preliminary data.</text>
</comment>
<evidence type="ECO:0000313" key="4">
    <source>
        <dbReference type="Proteomes" id="UP000002753"/>
    </source>
</evidence>
<sequence length="311" mass="36238">MMSGIVAVENCESMEDILARHRKEIKDLQNRITGMKKQATKSKRKEVNSKCSDLQDKLKIKQENEIEDWKIANNQAPSSEQDDEVSPEELLEQLSISQEDEQNQKDALAQQQQQQQAQPKKRRNRQKERLARRDAAIVKIKEEAAMEASKQPDLKKIEQESIDQLCELFKLKQVDIQPDGHCLFASILDQLKLRHDPEELYSDLNVMKLRSLSCNYVQEHKDDFVPYLLDEQTMQMKDIDEYTKEMEHTAQWGGEIEILALSRVFDCPISILMSGRPVQIYNEEGKKAELKLVYYKHTYSLGEHYNSLHDS</sequence>
<organism evidence="3 4">
    <name type="scientific">Saccharomyces kudriavzevii (strain ATCC MYA-4449 / AS 2.2408 / CBS 8840 / NBRC 1802 / NCYC 2889)</name>
    <name type="common">Yeast</name>
    <dbReference type="NCBI Taxonomy" id="226230"/>
    <lineage>
        <taxon>Eukaryota</taxon>
        <taxon>Fungi</taxon>
        <taxon>Dikarya</taxon>
        <taxon>Ascomycota</taxon>
        <taxon>Saccharomycotina</taxon>
        <taxon>Saccharomycetes</taxon>
        <taxon>Saccharomycetales</taxon>
        <taxon>Saccharomycetaceae</taxon>
        <taxon>Saccharomyces</taxon>
    </lineage>
</organism>
<dbReference type="STRING" id="226230.J6ELD5"/>
<dbReference type="AlphaFoldDB" id="J6ELD5"/>
<feature type="compositionally biased region" description="Acidic residues" evidence="1">
    <location>
        <begin position="80"/>
        <end position="91"/>
    </location>
</feature>
<reference evidence="3 4" key="1">
    <citation type="journal article" date="2003" name="Science">
        <title>Finding functional features in Saccharomyces genomes by phylogenetic footprinting.</title>
        <authorList>
            <person name="Cliften P.F."/>
            <person name="Sudarsanam P."/>
            <person name="Desikan A."/>
            <person name="Fulton L."/>
            <person name="Fulton B."/>
            <person name="Majors J."/>
            <person name="Waterston R."/>
            <person name="Cohen B.A."/>
            <person name="Johnston M."/>
        </authorList>
    </citation>
    <scope>NUCLEOTIDE SEQUENCE [LARGE SCALE GENOMIC DNA]</scope>
    <source>
        <strain evidence="4">ATCC MYA-4449 / AS 2.2408 / CBS 8840 / NBRC 1802 / NCYC 2889</strain>
    </source>
</reference>
<dbReference type="PANTHER" id="PTHR12419:SF10">
    <property type="entry name" value="DEUBIQUITINASE OTUD6B"/>
    <property type="match status" value="1"/>
</dbReference>
<accession>J6ELD5</accession>
<dbReference type="GO" id="GO:0016579">
    <property type="term" value="P:protein deubiquitination"/>
    <property type="evidence" value="ECO:0007669"/>
    <property type="project" value="TreeGrafter"/>
</dbReference>
<dbReference type="HOGENOM" id="CLU_034963_2_0_1"/>
<dbReference type="Proteomes" id="UP000002753">
    <property type="component" value="Unassembled WGS sequence"/>
</dbReference>
<dbReference type="CDD" id="cd22762">
    <property type="entry name" value="OTU_fungi_OTU2-like"/>
    <property type="match status" value="1"/>
</dbReference>
<dbReference type="InterPro" id="IPR049771">
    <property type="entry name" value="OTU2-like_OTU"/>
</dbReference>
<gene>
    <name evidence="3" type="primary">YHL013C</name>
    <name evidence="3" type="ORF">SKUD_203404</name>
</gene>
<dbReference type="Gene3D" id="3.90.70.80">
    <property type="match status" value="1"/>
</dbReference>